<gene>
    <name evidence="5" type="ORF">METZ01_LOCUS51610</name>
</gene>
<protein>
    <recommendedName>
        <fullName evidence="6">Aminopeptidase</fullName>
    </recommendedName>
</protein>
<dbReference type="CDD" id="cd00585">
    <property type="entry name" value="Peptidase_C1B"/>
    <property type="match status" value="1"/>
</dbReference>
<dbReference type="GO" id="GO:0009636">
    <property type="term" value="P:response to toxic substance"/>
    <property type="evidence" value="ECO:0007669"/>
    <property type="project" value="TreeGrafter"/>
</dbReference>
<dbReference type="InterPro" id="IPR025660">
    <property type="entry name" value="Pept_his_AS"/>
</dbReference>
<name>A0A381S3T8_9ZZZZ</name>
<dbReference type="GO" id="GO:0070005">
    <property type="term" value="F:cysteine-type aminopeptidase activity"/>
    <property type="evidence" value="ECO:0007669"/>
    <property type="project" value="InterPro"/>
</dbReference>
<dbReference type="AlphaFoldDB" id="A0A381S3T8"/>
<dbReference type="SUPFAM" id="SSF54001">
    <property type="entry name" value="Cysteine proteinases"/>
    <property type="match status" value="1"/>
</dbReference>
<evidence type="ECO:0000256" key="4">
    <source>
        <dbReference type="PIRNR" id="PIRNR005700"/>
    </source>
</evidence>
<proteinExistence type="inferred from homology"/>
<accession>A0A381S3T8</accession>
<evidence type="ECO:0008006" key="6">
    <source>
        <dbReference type="Google" id="ProtNLM"/>
    </source>
</evidence>
<evidence type="ECO:0000256" key="3">
    <source>
        <dbReference type="ARBA" id="ARBA00022807"/>
    </source>
</evidence>
<dbReference type="GO" id="GO:0043418">
    <property type="term" value="P:homocysteine catabolic process"/>
    <property type="evidence" value="ECO:0007669"/>
    <property type="project" value="TreeGrafter"/>
</dbReference>
<dbReference type="GO" id="GO:0006508">
    <property type="term" value="P:proteolysis"/>
    <property type="evidence" value="ECO:0007669"/>
    <property type="project" value="UniProtKB-KW"/>
</dbReference>
<evidence type="ECO:0000313" key="5">
    <source>
        <dbReference type="EMBL" id="SUZ98756.1"/>
    </source>
</evidence>
<dbReference type="EMBL" id="UINC01002636">
    <property type="protein sequence ID" value="SUZ98756.1"/>
    <property type="molecule type" value="Genomic_DNA"/>
</dbReference>
<evidence type="ECO:0000256" key="2">
    <source>
        <dbReference type="ARBA" id="ARBA00022801"/>
    </source>
</evidence>
<keyword evidence="2 4" id="KW-0378">Hydrolase</keyword>
<dbReference type="GO" id="GO:0005737">
    <property type="term" value="C:cytoplasm"/>
    <property type="evidence" value="ECO:0007669"/>
    <property type="project" value="TreeGrafter"/>
</dbReference>
<reference evidence="5" key="1">
    <citation type="submission" date="2018-05" db="EMBL/GenBank/DDBJ databases">
        <authorList>
            <person name="Lanie J.A."/>
            <person name="Ng W.-L."/>
            <person name="Kazmierczak K.M."/>
            <person name="Andrzejewski T.M."/>
            <person name="Davidsen T.M."/>
            <person name="Wayne K.J."/>
            <person name="Tettelin H."/>
            <person name="Glass J.I."/>
            <person name="Rusch D."/>
            <person name="Podicherti R."/>
            <person name="Tsui H.-C.T."/>
            <person name="Winkler M.E."/>
        </authorList>
    </citation>
    <scope>NUCLEOTIDE SEQUENCE</scope>
</reference>
<dbReference type="InterPro" id="IPR000169">
    <property type="entry name" value="Pept_cys_AS"/>
</dbReference>
<organism evidence="5">
    <name type="scientific">marine metagenome</name>
    <dbReference type="NCBI Taxonomy" id="408172"/>
    <lineage>
        <taxon>unclassified sequences</taxon>
        <taxon>metagenomes</taxon>
        <taxon>ecological metagenomes</taxon>
    </lineage>
</organism>
<dbReference type="PANTHER" id="PTHR10363">
    <property type="entry name" value="BLEOMYCIN HYDROLASE"/>
    <property type="match status" value="1"/>
</dbReference>
<dbReference type="PROSITE" id="PS00139">
    <property type="entry name" value="THIOL_PROTEASE_CYS"/>
    <property type="match status" value="1"/>
</dbReference>
<comment type="similarity">
    <text evidence="4">Belongs to the peptidase C1 family.</text>
</comment>
<dbReference type="Pfam" id="PF03051">
    <property type="entry name" value="Peptidase_C1_2"/>
    <property type="match status" value="1"/>
</dbReference>
<evidence type="ECO:0000256" key="1">
    <source>
        <dbReference type="ARBA" id="ARBA00022670"/>
    </source>
</evidence>
<keyword evidence="1 4" id="KW-0645">Protease</keyword>
<dbReference type="PROSITE" id="PS00639">
    <property type="entry name" value="THIOL_PROTEASE_HIS"/>
    <property type="match status" value="1"/>
</dbReference>
<dbReference type="InterPro" id="IPR004134">
    <property type="entry name" value="Peptidase_C1B"/>
</dbReference>
<keyword evidence="3 4" id="KW-0788">Thiol protease</keyword>
<dbReference type="PANTHER" id="PTHR10363:SF2">
    <property type="entry name" value="BLEOMYCIN HYDROLASE"/>
    <property type="match status" value="1"/>
</dbReference>
<dbReference type="InterPro" id="IPR038765">
    <property type="entry name" value="Papain-like_cys_pep_sf"/>
</dbReference>
<dbReference type="Gene3D" id="3.90.70.10">
    <property type="entry name" value="Cysteine proteinases"/>
    <property type="match status" value="1"/>
</dbReference>
<dbReference type="PIRSF" id="PIRSF005700">
    <property type="entry name" value="PepC"/>
    <property type="match status" value="1"/>
</dbReference>
<sequence>MPKNISLSEIKKYKNKFLKNNKNTASRNALIKNDLNTVSLNWENYSKINHHFSNLIKKELPATDQKASGRCWGFAGLNLMRLKVVENLDLPNFEFSQNYFMFWDKLEKANYFLENIIQTKDHAYDSRLIMHLVKAPVQDGGQWDMFVNLINKYGAVPKDVMPETNHSSKSMSMNYILTHKLREFASILRKKRLKNLSSLKKEMMEVIFNLLAMFLGQPPDVINWSTRNKDNRYFVISDMTPKDFCKKYADINIKDKVCLIHAPMSNKKFNTVYTVEYLGNVIEGQIIKYLNVDVQKLKKSAIQSIKNNEAVWFGCDVGKRFSREQGVLDIGIYDYENVFQTDFKMNKQTRLEYGDSEMTHAMLLTGVDIKKRNSTKWKIENSWGTKSGNKGYMMMTDEWFDEYTYEIVVDKKYISKRLLKYLDMEPVVLAPWDPMGALASN</sequence>